<feature type="compositionally biased region" description="Acidic residues" evidence="1">
    <location>
        <begin position="122"/>
        <end position="131"/>
    </location>
</feature>
<sequence length="284" mass="31458">MEPKISGNSKGLRFPYEPSLSQPLKRKEDLIPRIVPAELNSPVPTSAKTETPKISPSPTEPSSAGTSTGCPAGQTPQAPISSTAEPSSVKRKDPREMMAALSKDLEELSTPLSQKPKAVMEPPDENLEAPEEAPTPSGVLRSVMLFICFIVVCLCTWQVALFLQPSIMQQDPLNSISERSCKFFYCPPMRPLRILTSEMNATGRDTWDVSLQVQNQDMRTQRLPQFQVTFVNTNKTIFQKTYPPSEYTVIPDMKSIKGGLSVKIQIPVVYSEGRPSNFMVKVLE</sequence>
<dbReference type="InterPro" id="IPR021834">
    <property type="entry name" value="DUF3426"/>
</dbReference>
<evidence type="ECO:0000313" key="4">
    <source>
        <dbReference type="Proteomes" id="UP000214610"/>
    </source>
</evidence>
<dbReference type="GeneID" id="78361885"/>
<keyword evidence="2" id="KW-0812">Transmembrane</keyword>
<dbReference type="EMBL" id="NHMP01000002">
    <property type="protein sequence ID" value="OXE50271.1"/>
    <property type="molecule type" value="Genomic_DNA"/>
</dbReference>
<feature type="region of interest" description="Disordered" evidence="1">
    <location>
        <begin position="106"/>
        <end position="133"/>
    </location>
</feature>
<protein>
    <recommendedName>
        <fullName evidence="5">DUF3426 domain-containing protein</fullName>
    </recommendedName>
</protein>
<evidence type="ECO:0000256" key="2">
    <source>
        <dbReference type="SAM" id="Phobius"/>
    </source>
</evidence>
<proteinExistence type="predicted"/>
<dbReference type="Pfam" id="PF11906">
    <property type="entry name" value="DUF3426"/>
    <property type="match status" value="1"/>
</dbReference>
<dbReference type="AlphaFoldDB" id="A0A227KPX7"/>
<feature type="region of interest" description="Disordered" evidence="1">
    <location>
        <begin position="1"/>
        <end position="94"/>
    </location>
</feature>
<keyword evidence="4" id="KW-1185">Reference proteome</keyword>
<name>A0A227KPX7_9BURK</name>
<dbReference type="Proteomes" id="UP000214610">
    <property type="component" value="Unassembled WGS sequence"/>
</dbReference>
<keyword evidence="2" id="KW-1133">Transmembrane helix</keyword>
<evidence type="ECO:0008006" key="5">
    <source>
        <dbReference type="Google" id="ProtNLM"/>
    </source>
</evidence>
<feature type="transmembrane region" description="Helical" evidence="2">
    <location>
        <begin position="143"/>
        <end position="163"/>
    </location>
</feature>
<evidence type="ECO:0000313" key="3">
    <source>
        <dbReference type="EMBL" id="OXE50271.1"/>
    </source>
</evidence>
<keyword evidence="2" id="KW-0472">Membrane</keyword>
<reference evidence="4" key="1">
    <citation type="submission" date="2017-05" db="EMBL/GenBank/DDBJ databases">
        <title>Improved OligoMM genomes.</title>
        <authorList>
            <person name="Garzetti D."/>
        </authorList>
    </citation>
    <scope>NUCLEOTIDE SEQUENCE [LARGE SCALE GENOMIC DNA]</scope>
    <source>
        <strain evidence="4">YL45</strain>
    </source>
</reference>
<dbReference type="RefSeq" id="WP_066593799.1">
    <property type="nucleotide sequence ID" value="NZ_CAJTBZ010000005.1"/>
</dbReference>
<accession>A0A227KPX7</accession>
<gene>
    <name evidence="3" type="ORF">ADH67_04580</name>
</gene>
<evidence type="ECO:0000256" key="1">
    <source>
        <dbReference type="SAM" id="MobiDB-lite"/>
    </source>
</evidence>
<feature type="compositionally biased region" description="Polar residues" evidence="1">
    <location>
        <begin position="42"/>
        <end position="86"/>
    </location>
</feature>
<comment type="caution">
    <text evidence="3">The sequence shown here is derived from an EMBL/GenBank/DDBJ whole genome shotgun (WGS) entry which is preliminary data.</text>
</comment>
<organism evidence="3 4">
    <name type="scientific">Turicimonas muris</name>
    <dbReference type="NCBI Taxonomy" id="1796652"/>
    <lineage>
        <taxon>Bacteria</taxon>
        <taxon>Pseudomonadati</taxon>
        <taxon>Pseudomonadota</taxon>
        <taxon>Betaproteobacteria</taxon>
        <taxon>Burkholderiales</taxon>
        <taxon>Sutterellaceae</taxon>
        <taxon>Turicimonas</taxon>
    </lineage>
</organism>